<dbReference type="PANTHER" id="PTHR43827">
    <property type="entry name" value="2,5-DIKETO-D-GLUCONIC ACID REDUCTASE"/>
    <property type="match status" value="1"/>
</dbReference>
<dbReference type="InterPro" id="IPR036812">
    <property type="entry name" value="NAD(P)_OxRdtase_dom_sf"/>
</dbReference>
<dbReference type="GO" id="GO:1990002">
    <property type="term" value="F:methylglyoxal reductase (NADPH) (acetol producing) activity"/>
    <property type="evidence" value="ECO:0007669"/>
    <property type="project" value="TreeGrafter"/>
</dbReference>
<evidence type="ECO:0000313" key="5">
    <source>
        <dbReference type="EMBL" id="OSG95202.1"/>
    </source>
</evidence>
<protein>
    <submittedName>
        <fullName evidence="5">Aldo/keto reductase</fullName>
    </submittedName>
</protein>
<organism evidence="5 7">
    <name type="scientific">Bifidobacterium adolescentis</name>
    <dbReference type="NCBI Taxonomy" id="1680"/>
    <lineage>
        <taxon>Bacteria</taxon>
        <taxon>Bacillati</taxon>
        <taxon>Actinomycetota</taxon>
        <taxon>Actinomycetes</taxon>
        <taxon>Bifidobacteriales</taxon>
        <taxon>Bifidobacteriaceae</taxon>
        <taxon>Bifidobacterium</taxon>
    </lineage>
</organism>
<evidence type="ECO:0000256" key="2">
    <source>
        <dbReference type="ARBA" id="ARBA00022857"/>
    </source>
</evidence>
<feature type="domain" description="NADP-dependent oxidoreductase" evidence="4">
    <location>
        <begin position="2"/>
        <end position="46"/>
    </location>
</feature>
<comment type="similarity">
    <text evidence="1">Belongs to the aldo/keto reductase family.</text>
</comment>
<name>A0A1X2ZLC7_BIFAD</name>
<dbReference type="GO" id="GO:0051596">
    <property type="term" value="P:methylglyoxal catabolic process"/>
    <property type="evidence" value="ECO:0007669"/>
    <property type="project" value="TreeGrafter"/>
</dbReference>
<keyword evidence="3" id="KW-0560">Oxidoreductase</keyword>
<evidence type="ECO:0000313" key="7">
    <source>
        <dbReference type="Proteomes" id="UP000193664"/>
    </source>
</evidence>
<dbReference type="PANTHER" id="PTHR43827:SF3">
    <property type="entry name" value="NADP-DEPENDENT OXIDOREDUCTASE DOMAIN-CONTAINING PROTEIN"/>
    <property type="match status" value="1"/>
</dbReference>
<reference evidence="5 7" key="1">
    <citation type="journal article" date="2016" name="Sci. Rep.">
        <title>Evaluation of genetic diversity among strains of the human gut commensal Bifidobacterium adolescentis.</title>
        <authorList>
            <person name="Duranti S."/>
            <person name="Milani C."/>
            <person name="Lugli G.A."/>
            <person name="Mancabelli L."/>
            <person name="Turroni F."/>
            <person name="Ferrario C."/>
            <person name="Mangifesta M."/>
            <person name="Viappiani A."/>
            <person name="Sanchez B."/>
            <person name="Margolles A."/>
            <person name="van Sinderen D."/>
            <person name="Ventura M."/>
        </authorList>
    </citation>
    <scope>NUCLEOTIDE SEQUENCE [LARGE SCALE GENOMIC DNA]</scope>
    <source>
        <strain evidence="5 7">AD2-8</strain>
    </source>
</reference>
<reference evidence="6 8" key="2">
    <citation type="submission" date="2019-12" db="EMBL/GenBank/DDBJ databases">
        <title>Draft Genome Sequence of Bifidobacterium adolescentis ZJ2.</title>
        <authorList>
            <person name="Jin Z."/>
        </authorList>
    </citation>
    <scope>NUCLEOTIDE SEQUENCE [LARGE SCALE GENOMIC DNA]</scope>
    <source>
        <strain evidence="6 8">ZJ2</strain>
    </source>
</reference>
<dbReference type="Gene3D" id="3.20.20.100">
    <property type="entry name" value="NADP-dependent oxidoreductase domain"/>
    <property type="match status" value="1"/>
</dbReference>
<dbReference type="PROSITE" id="PS00063">
    <property type="entry name" value="ALDOKETO_REDUCTASE_3"/>
    <property type="match status" value="1"/>
</dbReference>
<evidence type="ECO:0000313" key="8">
    <source>
        <dbReference type="Proteomes" id="UP000464884"/>
    </source>
</evidence>
<dbReference type="InterPro" id="IPR020471">
    <property type="entry name" value="AKR"/>
</dbReference>
<evidence type="ECO:0000259" key="4">
    <source>
        <dbReference type="Pfam" id="PF00248"/>
    </source>
</evidence>
<dbReference type="EMBL" id="LNKF01000002">
    <property type="protein sequence ID" value="OSG95202.1"/>
    <property type="molecule type" value="Genomic_DNA"/>
</dbReference>
<accession>A0A1X2ZLC7</accession>
<evidence type="ECO:0000313" key="6">
    <source>
        <dbReference type="EMBL" id="QHB62203.1"/>
    </source>
</evidence>
<dbReference type="SUPFAM" id="SSF51430">
    <property type="entry name" value="NAD(P)-linked oxidoreductase"/>
    <property type="match status" value="1"/>
</dbReference>
<keyword evidence="2" id="KW-0521">NADP</keyword>
<dbReference type="Pfam" id="PF00248">
    <property type="entry name" value="Aldo_ket_red"/>
    <property type="match status" value="1"/>
</dbReference>
<dbReference type="Proteomes" id="UP000464884">
    <property type="component" value="Chromosome"/>
</dbReference>
<dbReference type="InterPro" id="IPR023210">
    <property type="entry name" value="NADP_OxRdtase_dom"/>
</dbReference>
<dbReference type="EMBL" id="CP047129">
    <property type="protein sequence ID" value="QHB62203.1"/>
    <property type="molecule type" value="Genomic_DNA"/>
</dbReference>
<dbReference type="InterPro" id="IPR018170">
    <property type="entry name" value="Aldo/ket_reductase_CS"/>
</dbReference>
<dbReference type="AlphaFoldDB" id="A0A1X2ZLC7"/>
<proteinExistence type="inferred from homology"/>
<evidence type="ECO:0000256" key="1">
    <source>
        <dbReference type="ARBA" id="ARBA00007905"/>
    </source>
</evidence>
<gene>
    <name evidence="5" type="ORF">AD0028_0443</name>
    <name evidence="6" type="ORF">F3K97_02265</name>
</gene>
<evidence type="ECO:0000256" key="3">
    <source>
        <dbReference type="ARBA" id="ARBA00023002"/>
    </source>
</evidence>
<dbReference type="Proteomes" id="UP000193664">
    <property type="component" value="Unassembled WGS sequence"/>
</dbReference>
<sequence length="75" mass="8802">MILRWLVQWNIVALPKSTHRERMEQNIDVFDFTLSDEEMAAVTALDTKTSLFFRHDTPEAVDMFVGFIKERAGRE</sequence>